<accession>A0A2T0QD39</accession>
<dbReference type="RefSeq" id="WP_106238182.1">
    <property type="nucleotide sequence ID" value="NZ_PVZC01000001.1"/>
</dbReference>
<dbReference type="InterPro" id="IPR051309">
    <property type="entry name" value="ABCF_ATPase"/>
</dbReference>
<evidence type="ECO:0000313" key="7">
    <source>
        <dbReference type="Proteomes" id="UP000237846"/>
    </source>
</evidence>
<keyword evidence="3" id="KW-0175">Coiled coil</keyword>
<dbReference type="PROSITE" id="PS00211">
    <property type="entry name" value="ABC_TRANSPORTER_1"/>
    <property type="match status" value="1"/>
</dbReference>
<name>A0A2T0QD39_9ACTN</name>
<comment type="caution">
    <text evidence="6">The sequence shown here is derived from an EMBL/GenBank/DDBJ whole genome shotgun (WGS) entry which is preliminary data.</text>
</comment>
<keyword evidence="7" id="KW-1185">Reference proteome</keyword>
<sequence length="597" mass="66012">MNLVNLENVSLAYGPNVLLDSVSLGLDDTDRVGVVGRNGGGKSTLMGVVSGRVEPDSGRVTHTRALRLGQLLQRDEFPAGATVRGVVLGDRAEHDWAGDPRIRDVLTGLLPGWDLDVPLAERSGGERRRVALARLLIGEHDLVILDEPTNHLDIEAIDWLARHLRERRGALVVVTHDRWFLDAVTTRTWEVSDGQVHRYEGGYAAYVLAKAERQRQAAAAEERRQNLIRKELAWLRRGPPARTSKPKFRIDAANALIADEPPVRDTVELVTFAATRLGKTVYDVLDVTVRLDSGQPPIFDHLTWQLGPGDRIGLVGVNGAGKTTLLRLLAGEVAPEAGRVVRGKTVRLGHLSQELAELDPARRVLESVEEIRQHVRLGKREFTAGQMLERFGFRADRQWTPIGDLSGGERRRLQLLRLLMDEPNVILLDEPTNDLDIDTLNELEDLLDGWPGSLVLVSHDRYFLERITDRVLALLGDGGLAMLPGGVEEYLERRRSGGAVAQIPGRREAEQRAAETPRPAAAGPSAAEVRAARKEMQRVERRLERLGSRESELHEQLAASAADYARLAELDAELKALLAEKEQLEEEWLSAAEGAGE</sequence>
<feature type="compositionally biased region" description="Basic and acidic residues" evidence="4">
    <location>
        <begin position="505"/>
        <end position="515"/>
    </location>
</feature>
<feature type="domain" description="ABC transporter" evidence="5">
    <location>
        <begin position="4"/>
        <end position="218"/>
    </location>
</feature>
<dbReference type="SMART" id="SM00382">
    <property type="entry name" value="AAA"/>
    <property type="match status" value="2"/>
</dbReference>
<feature type="coiled-coil region" evidence="3">
    <location>
        <begin position="529"/>
        <end position="587"/>
    </location>
</feature>
<organism evidence="6 7">
    <name type="scientific">Allonocardiopsis opalescens</name>
    <dbReference type="NCBI Taxonomy" id="1144618"/>
    <lineage>
        <taxon>Bacteria</taxon>
        <taxon>Bacillati</taxon>
        <taxon>Actinomycetota</taxon>
        <taxon>Actinomycetes</taxon>
        <taxon>Streptosporangiales</taxon>
        <taxon>Allonocardiopsis</taxon>
    </lineage>
</organism>
<evidence type="ECO:0000313" key="6">
    <source>
        <dbReference type="EMBL" id="PRY01818.1"/>
    </source>
</evidence>
<dbReference type="InterPro" id="IPR003593">
    <property type="entry name" value="AAA+_ATPase"/>
</dbReference>
<dbReference type="InterPro" id="IPR032781">
    <property type="entry name" value="ABC_tran_Xtn"/>
</dbReference>
<dbReference type="PROSITE" id="PS50893">
    <property type="entry name" value="ABC_TRANSPORTER_2"/>
    <property type="match status" value="2"/>
</dbReference>
<dbReference type="InterPro" id="IPR027417">
    <property type="entry name" value="P-loop_NTPase"/>
</dbReference>
<evidence type="ECO:0000256" key="3">
    <source>
        <dbReference type="SAM" id="Coils"/>
    </source>
</evidence>
<evidence type="ECO:0000256" key="1">
    <source>
        <dbReference type="ARBA" id="ARBA00022741"/>
    </source>
</evidence>
<dbReference type="InterPro" id="IPR017871">
    <property type="entry name" value="ABC_transporter-like_CS"/>
</dbReference>
<feature type="region of interest" description="Disordered" evidence="4">
    <location>
        <begin position="501"/>
        <end position="526"/>
    </location>
</feature>
<proteinExistence type="predicted"/>
<dbReference type="Pfam" id="PF12848">
    <property type="entry name" value="ABC_tran_Xtn"/>
    <property type="match status" value="1"/>
</dbReference>
<dbReference type="GO" id="GO:0005524">
    <property type="term" value="F:ATP binding"/>
    <property type="evidence" value="ECO:0007669"/>
    <property type="project" value="UniProtKB-KW"/>
</dbReference>
<dbReference type="EMBL" id="PVZC01000001">
    <property type="protein sequence ID" value="PRY01818.1"/>
    <property type="molecule type" value="Genomic_DNA"/>
</dbReference>
<dbReference type="GO" id="GO:0016887">
    <property type="term" value="F:ATP hydrolysis activity"/>
    <property type="evidence" value="ECO:0007669"/>
    <property type="project" value="InterPro"/>
</dbReference>
<evidence type="ECO:0000259" key="5">
    <source>
        <dbReference type="PROSITE" id="PS50893"/>
    </source>
</evidence>
<dbReference type="PANTHER" id="PTHR42855">
    <property type="entry name" value="ABC TRANSPORTER ATP-BINDING SUBUNIT"/>
    <property type="match status" value="1"/>
</dbReference>
<keyword evidence="1" id="KW-0547">Nucleotide-binding</keyword>
<gene>
    <name evidence="6" type="ORF">CLV72_101414</name>
</gene>
<evidence type="ECO:0000256" key="4">
    <source>
        <dbReference type="SAM" id="MobiDB-lite"/>
    </source>
</evidence>
<feature type="domain" description="ABC transporter" evidence="5">
    <location>
        <begin position="282"/>
        <end position="503"/>
    </location>
</feature>
<keyword evidence="2 6" id="KW-0067">ATP-binding</keyword>
<protein>
    <submittedName>
        <fullName evidence="6">ATP-binding cassette subfamily F protein uup</fullName>
    </submittedName>
</protein>
<dbReference type="InterPro" id="IPR003439">
    <property type="entry name" value="ABC_transporter-like_ATP-bd"/>
</dbReference>
<dbReference type="Proteomes" id="UP000237846">
    <property type="component" value="Unassembled WGS sequence"/>
</dbReference>
<dbReference type="CDD" id="cd03221">
    <property type="entry name" value="ABCF_EF-3"/>
    <property type="match status" value="2"/>
</dbReference>
<dbReference type="PANTHER" id="PTHR42855:SF1">
    <property type="entry name" value="ABC TRANSPORTER DOMAIN-CONTAINING PROTEIN"/>
    <property type="match status" value="1"/>
</dbReference>
<dbReference type="SUPFAM" id="SSF52540">
    <property type="entry name" value="P-loop containing nucleoside triphosphate hydrolases"/>
    <property type="match status" value="2"/>
</dbReference>
<dbReference type="Pfam" id="PF00005">
    <property type="entry name" value="ABC_tran"/>
    <property type="match status" value="2"/>
</dbReference>
<dbReference type="AlphaFoldDB" id="A0A2T0QD39"/>
<reference evidence="6 7" key="1">
    <citation type="submission" date="2018-03" db="EMBL/GenBank/DDBJ databases">
        <title>Genomic Encyclopedia of Archaeal and Bacterial Type Strains, Phase II (KMG-II): from individual species to whole genera.</title>
        <authorList>
            <person name="Goeker M."/>
        </authorList>
    </citation>
    <scope>NUCLEOTIDE SEQUENCE [LARGE SCALE GENOMIC DNA]</scope>
    <source>
        <strain evidence="6 7">DSM 45601</strain>
    </source>
</reference>
<evidence type="ECO:0000256" key="2">
    <source>
        <dbReference type="ARBA" id="ARBA00022840"/>
    </source>
</evidence>
<dbReference type="Gene3D" id="3.40.50.300">
    <property type="entry name" value="P-loop containing nucleotide triphosphate hydrolases"/>
    <property type="match status" value="2"/>
</dbReference>
<dbReference type="OrthoDB" id="3207002at2"/>